<dbReference type="GeneID" id="93781797"/>
<name>A0A2A1KCT1_STAHA</name>
<dbReference type="SUPFAM" id="SSF55729">
    <property type="entry name" value="Acyl-CoA N-acyltransferases (Nat)"/>
    <property type="match status" value="1"/>
</dbReference>
<dbReference type="EMBL" id="PGWX01000388">
    <property type="protein sequence ID" value="PPJ72106.1"/>
    <property type="molecule type" value="Genomic_DNA"/>
</dbReference>
<reference evidence="5 6" key="1">
    <citation type="submission" date="2017-11" db="EMBL/GenBank/DDBJ databases">
        <authorList>
            <person name="Founou R.C."/>
            <person name="Founou L."/>
            <person name="Allam M."/>
            <person name="Ismail A."/>
            <person name="Essack S.Y."/>
        </authorList>
    </citation>
    <scope>NUCLEOTIDE SEQUENCE [LARGE SCALE GENOMIC DNA]</scope>
    <source>
        <strain evidence="5 6">G811N2B1</strain>
    </source>
</reference>
<accession>A0A2A1KCT1</accession>
<evidence type="ECO:0000313" key="7">
    <source>
        <dbReference type="Proteomes" id="UP001269271"/>
    </source>
</evidence>
<dbReference type="CDD" id="cd04301">
    <property type="entry name" value="NAT_SF"/>
    <property type="match status" value="1"/>
</dbReference>
<evidence type="ECO:0000256" key="2">
    <source>
        <dbReference type="ARBA" id="ARBA00023315"/>
    </source>
</evidence>
<sequence>MIEHLKKKNHKTIKILGNIWLNANLDTHTFIDSFYWIDNYTTVLDALKDADVYVYKNGKDIVAFCGLNDTYIAGLFVKEEFRDQGIGHALIKHLQSEYDYLSLKVFEENHRAVHFYTDLGFIKIDANIDKTNHTELLMAWKK</sequence>
<evidence type="ECO:0000256" key="1">
    <source>
        <dbReference type="ARBA" id="ARBA00022679"/>
    </source>
</evidence>
<dbReference type="PANTHER" id="PTHR43800:SF1">
    <property type="entry name" value="PEPTIDYL-LYSINE N-ACETYLTRANSFERASE YJAB"/>
    <property type="match status" value="1"/>
</dbReference>
<evidence type="ECO:0000313" key="4">
    <source>
        <dbReference type="EMBL" id="MDT4287030.1"/>
    </source>
</evidence>
<dbReference type="Proteomes" id="UP001269271">
    <property type="component" value="Unassembled WGS sequence"/>
</dbReference>
<protein>
    <submittedName>
        <fullName evidence="5">GNAT family N-acetyltransferase</fullName>
        <ecNumber evidence="4">2.3.1.-</ecNumber>
    </submittedName>
</protein>
<dbReference type="Proteomes" id="UP000238153">
    <property type="component" value="Unassembled WGS sequence"/>
</dbReference>
<gene>
    <name evidence="5" type="ORF">CV019_11525</name>
    <name evidence="4" type="ORF">RO950_08340</name>
</gene>
<keyword evidence="7" id="KW-1185">Reference proteome</keyword>
<dbReference type="Pfam" id="PF13508">
    <property type="entry name" value="Acetyltransf_7"/>
    <property type="match status" value="1"/>
</dbReference>
<keyword evidence="2 4" id="KW-0012">Acyltransferase</keyword>
<dbReference type="AlphaFoldDB" id="A0A2A1KCT1"/>
<dbReference type="InterPro" id="IPR016181">
    <property type="entry name" value="Acyl_CoA_acyltransferase"/>
</dbReference>
<dbReference type="RefSeq" id="WP_016931199.1">
    <property type="nucleotide sequence ID" value="NZ_BKAY01000018.1"/>
</dbReference>
<comment type="caution">
    <text evidence="5">The sequence shown here is derived from an EMBL/GenBank/DDBJ whole genome shotgun (WGS) entry which is preliminary data.</text>
</comment>
<feature type="domain" description="N-acetyltransferase" evidence="3">
    <location>
        <begin position="3"/>
        <end position="142"/>
    </location>
</feature>
<reference evidence="4 7" key="2">
    <citation type="submission" date="2023-08" db="EMBL/GenBank/DDBJ databases">
        <title>Genomic surveillance of Staphylococcus haemolyticus neonatal outbreak in southern France.</title>
        <authorList>
            <person name="Magnan C."/>
            <person name="Morsli M."/>
            <person name="Thiery B."/>
            <person name="Salipante F."/>
            <person name="Attar J."/>
            <person name="Massimo D.M."/>
            <person name="Ory J."/>
            <person name="Pantel A."/>
            <person name="Lavigne J.-P."/>
        </authorList>
    </citation>
    <scope>NUCLEOTIDE SEQUENCE [LARGE SCALE GENOMIC DNA]</scope>
    <source>
        <strain evidence="4 7">NSH026</strain>
    </source>
</reference>
<proteinExistence type="predicted"/>
<dbReference type="InterPro" id="IPR000182">
    <property type="entry name" value="GNAT_dom"/>
</dbReference>
<keyword evidence="1 5" id="KW-0808">Transferase</keyword>
<dbReference type="EC" id="2.3.1.-" evidence="4"/>
<dbReference type="PANTHER" id="PTHR43800">
    <property type="entry name" value="PEPTIDYL-LYSINE N-ACETYLTRANSFERASE YJAB"/>
    <property type="match status" value="1"/>
</dbReference>
<evidence type="ECO:0000313" key="5">
    <source>
        <dbReference type="EMBL" id="PPJ72106.1"/>
    </source>
</evidence>
<evidence type="ECO:0000313" key="6">
    <source>
        <dbReference type="Proteomes" id="UP000238153"/>
    </source>
</evidence>
<dbReference type="GO" id="GO:0016747">
    <property type="term" value="F:acyltransferase activity, transferring groups other than amino-acyl groups"/>
    <property type="evidence" value="ECO:0007669"/>
    <property type="project" value="InterPro"/>
</dbReference>
<organism evidence="5 6">
    <name type="scientific">Staphylococcus haemolyticus</name>
    <dbReference type="NCBI Taxonomy" id="1283"/>
    <lineage>
        <taxon>Bacteria</taxon>
        <taxon>Bacillati</taxon>
        <taxon>Bacillota</taxon>
        <taxon>Bacilli</taxon>
        <taxon>Bacillales</taxon>
        <taxon>Staphylococcaceae</taxon>
        <taxon>Staphylococcus</taxon>
    </lineage>
</organism>
<dbReference type="EMBL" id="JAVSOO010000020">
    <property type="protein sequence ID" value="MDT4287030.1"/>
    <property type="molecule type" value="Genomic_DNA"/>
</dbReference>
<evidence type="ECO:0000259" key="3">
    <source>
        <dbReference type="PROSITE" id="PS51186"/>
    </source>
</evidence>
<dbReference type="Gene3D" id="3.40.630.30">
    <property type="match status" value="1"/>
</dbReference>
<dbReference type="PROSITE" id="PS51186">
    <property type="entry name" value="GNAT"/>
    <property type="match status" value="1"/>
</dbReference>